<proteinExistence type="predicted"/>
<reference evidence="1 2" key="1">
    <citation type="journal article" date="2019" name="Nat. Ecol. Evol.">
        <title>Megaphylogeny resolves global patterns of mushroom evolution.</title>
        <authorList>
            <person name="Varga T."/>
            <person name="Krizsan K."/>
            <person name="Foldi C."/>
            <person name="Dima B."/>
            <person name="Sanchez-Garcia M."/>
            <person name="Sanchez-Ramirez S."/>
            <person name="Szollosi G.J."/>
            <person name="Szarkandi J.G."/>
            <person name="Papp V."/>
            <person name="Albert L."/>
            <person name="Andreopoulos W."/>
            <person name="Angelini C."/>
            <person name="Antonin V."/>
            <person name="Barry K.W."/>
            <person name="Bougher N.L."/>
            <person name="Buchanan P."/>
            <person name="Buyck B."/>
            <person name="Bense V."/>
            <person name="Catcheside P."/>
            <person name="Chovatia M."/>
            <person name="Cooper J."/>
            <person name="Damon W."/>
            <person name="Desjardin D."/>
            <person name="Finy P."/>
            <person name="Geml J."/>
            <person name="Haridas S."/>
            <person name="Hughes K."/>
            <person name="Justo A."/>
            <person name="Karasinski D."/>
            <person name="Kautmanova I."/>
            <person name="Kiss B."/>
            <person name="Kocsube S."/>
            <person name="Kotiranta H."/>
            <person name="LaButti K.M."/>
            <person name="Lechner B.E."/>
            <person name="Liimatainen K."/>
            <person name="Lipzen A."/>
            <person name="Lukacs Z."/>
            <person name="Mihaltcheva S."/>
            <person name="Morgado L.N."/>
            <person name="Niskanen T."/>
            <person name="Noordeloos M.E."/>
            <person name="Ohm R.A."/>
            <person name="Ortiz-Santana B."/>
            <person name="Ovrebo C."/>
            <person name="Racz N."/>
            <person name="Riley R."/>
            <person name="Savchenko A."/>
            <person name="Shiryaev A."/>
            <person name="Soop K."/>
            <person name="Spirin V."/>
            <person name="Szebenyi C."/>
            <person name="Tomsovsky M."/>
            <person name="Tulloss R.E."/>
            <person name="Uehling J."/>
            <person name="Grigoriev I.V."/>
            <person name="Vagvolgyi C."/>
            <person name="Papp T."/>
            <person name="Martin F.M."/>
            <person name="Miettinen O."/>
            <person name="Hibbett D.S."/>
            <person name="Nagy L.G."/>
        </authorList>
    </citation>
    <scope>NUCLEOTIDE SEQUENCE [LARGE SCALE GENOMIC DNA]</scope>
    <source>
        <strain evidence="1 2">CBS 309.79</strain>
    </source>
</reference>
<dbReference type="AlphaFoldDB" id="A0A5C3QJC4"/>
<protein>
    <recommendedName>
        <fullName evidence="3">Galactose-binding domain-like protein</fullName>
    </recommendedName>
</protein>
<dbReference type="Proteomes" id="UP000305067">
    <property type="component" value="Unassembled WGS sequence"/>
</dbReference>
<dbReference type="OrthoDB" id="2758521at2759"/>
<name>A0A5C3QJC4_9AGAR</name>
<gene>
    <name evidence="1" type="ORF">BDV98DRAFT_604728</name>
</gene>
<evidence type="ECO:0000313" key="1">
    <source>
        <dbReference type="EMBL" id="TFL01438.1"/>
    </source>
</evidence>
<evidence type="ECO:0000313" key="2">
    <source>
        <dbReference type="Proteomes" id="UP000305067"/>
    </source>
</evidence>
<dbReference type="EMBL" id="ML178825">
    <property type="protein sequence ID" value="TFL01438.1"/>
    <property type="molecule type" value="Genomic_DNA"/>
</dbReference>
<keyword evidence="2" id="KW-1185">Reference proteome</keyword>
<dbReference type="STRING" id="1884261.A0A5C3QJC4"/>
<evidence type="ECO:0008006" key="3">
    <source>
        <dbReference type="Google" id="ProtNLM"/>
    </source>
</evidence>
<sequence length="174" mass="18590">MLVPIDDTNGDPIALSRMRFGTKPSTNSNTEAWILGHTCAAVNCRALATLDPSQTYMGTWHDSTANADIVTSVSVDFVGSAVYVKAVLAGPNPPEFMGGLDPEYYISINGTAAGTFKQPAPSTDRSGPQFLYNITIYENTTLPFGRHSLNVDAGRTGGPQVLFLLDAILYDDAL</sequence>
<accession>A0A5C3QJC4</accession>
<organism evidence="1 2">
    <name type="scientific">Pterulicium gracile</name>
    <dbReference type="NCBI Taxonomy" id="1884261"/>
    <lineage>
        <taxon>Eukaryota</taxon>
        <taxon>Fungi</taxon>
        <taxon>Dikarya</taxon>
        <taxon>Basidiomycota</taxon>
        <taxon>Agaricomycotina</taxon>
        <taxon>Agaricomycetes</taxon>
        <taxon>Agaricomycetidae</taxon>
        <taxon>Agaricales</taxon>
        <taxon>Pleurotineae</taxon>
        <taxon>Pterulaceae</taxon>
        <taxon>Pterulicium</taxon>
    </lineage>
</organism>